<proteinExistence type="predicted"/>
<dbReference type="AlphaFoldDB" id="A0A835FRU3"/>
<name>A0A835FRU3_9POAL</name>
<sequence length="155" mass="16726">MPLVFVSGRREDGHCAEPQRDDDAERQRAARSSRHARRRTRFAGDFARCKPSARAAAASAPELHCAQATAASALELHSAQATCRRGMLDSRRVGTWYYSVASSTPAAAAAASSSMSLSAWAAQQMRLQQEVLEERRAGGGSPPAARELWWPAAMA</sequence>
<evidence type="ECO:0000256" key="1">
    <source>
        <dbReference type="SAM" id="MobiDB-lite"/>
    </source>
</evidence>
<feature type="compositionally biased region" description="Basic and acidic residues" evidence="1">
    <location>
        <begin position="8"/>
        <end position="28"/>
    </location>
</feature>
<organism evidence="2 3">
    <name type="scientific">Digitaria exilis</name>
    <dbReference type="NCBI Taxonomy" id="1010633"/>
    <lineage>
        <taxon>Eukaryota</taxon>
        <taxon>Viridiplantae</taxon>
        <taxon>Streptophyta</taxon>
        <taxon>Embryophyta</taxon>
        <taxon>Tracheophyta</taxon>
        <taxon>Spermatophyta</taxon>
        <taxon>Magnoliopsida</taxon>
        <taxon>Liliopsida</taxon>
        <taxon>Poales</taxon>
        <taxon>Poaceae</taxon>
        <taxon>PACMAD clade</taxon>
        <taxon>Panicoideae</taxon>
        <taxon>Panicodae</taxon>
        <taxon>Paniceae</taxon>
        <taxon>Anthephorinae</taxon>
        <taxon>Digitaria</taxon>
    </lineage>
</organism>
<dbReference type="Proteomes" id="UP000636709">
    <property type="component" value="Unassembled WGS sequence"/>
</dbReference>
<protein>
    <submittedName>
        <fullName evidence="2">Uncharacterized protein</fullName>
    </submittedName>
</protein>
<gene>
    <name evidence="2" type="ORF">HU200_004590</name>
</gene>
<feature type="region of interest" description="Disordered" evidence="1">
    <location>
        <begin position="1"/>
        <end position="39"/>
    </location>
</feature>
<feature type="compositionally biased region" description="Basic residues" evidence="1">
    <location>
        <begin position="29"/>
        <end position="39"/>
    </location>
</feature>
<accession>A0A835FRU3</accession>
<evidence type="ECO:0000313" key="3">
    <source>
        <dbReference type="Proteomes" id="UP000636709"/>
    </source>
</evidence>
<keyword evidence="3" id="KW-1185">Reference proteome</keyword>
<dbReference type="EMBL" id="JACEFO010000325">
    <property type="protein sequence ID" value="KAF8775191.1"/>
    <property type="molecule type" value="Genomic_DNA"/>
</dbReference>
<evidence type="ECO:0000313" key="2">
    <source>
        <dbReference type="EMBL" id="KAF8775191.1"/>
    </source>
</evidence>
<reference evidence="2" key="1">
    <citation type="submission" date="2020-07" db="EMBL/GenBank/DDBJ databases">
        <title>Genome sequence and genetic diversity analysis of an under-domesticated orphan crop, white fonio (Digitaria exilis).</title>
        <authorList>
            <person name="Bennetzen J.L."/>
            <person name="Chen S."/>
            <person name="Ma X."/>
            <person name="Wang X."/>
            <person name="Yssel A.E.J."/>
            <person name="Chaluvadi S.R."/>
            <person name="Johnson M."/>
            <person name="Gangashetty P."/>
            <person name="Hamidou F."/>
            <person name="Sanogo M.D."/>
            <person name="Zwaenepoel A."/>
            <person name="Wallace J."/>
            <person name="Van De Peer Y."/>
            <person name="Van Deynze A."/>
        </authorList>
    </citation>
    <scope>NUCLEOTIDE SEQUENCE</scope>
    <source>
        <tissue evidence="2">Leaves</tissue>
    </source>
</reference>
<comment type="caution">
    <text evidence="2">The sequence shown here is derived from an EMBL/GenBank/DDBJ whole genome shotgun (WGS) entry which is preliminary data.</text>
</comment>